<dbReference type="OrthoDB" id="7285394at2"/>
<reference evidence="3" key="1">
    <citation type="submission" date="2016-10" db="EMBL/GenBank/DDBJ databases">
        <authorList>
            <person name="Varghese N."/>
            <person name="Submissions S."/>
        </authorList>
    </citation>
    <scope>NUCLEOTIDE SEQUENCE [LARGE SCALE GENOMIC DNA]</scope>
    <source>
        <strain evidence="3">DSM 21857</strain>
    </source>
</reference>
<dbReference type="RefSeq" id="WP_091521945.1">
    <property type="nucleotide sequence ID" value="NZ_FORF01000011.1"/>
</dbReference>
<feature type="transmembrane region" description="Helical" evidence="1">
    <location>
        <begin position="45"/>
        <end position="64"/>
    </location>
</feature>
<evidence type="ECO:0000256" key="1">
    <source>
        <dbReference type="SAM" id="Phobius"/>
    </source>
</evidence>
<gene>
    <name evidence="2" type="ORF">SAMN03080618_02101</name>
</gene>
<evidence type="ECO:0000313" key="3">
    <source>
        <dbReference type="Proteomes" id="UP000242763"/>
    </source>
</evidence>
<dbReference type="STRING" id="1121003.SAMN03080618_02101"/>
<proteinExistence type="predicted"/>
<sequence length="159" mass="17250">MASYVVMEPPVRGSDDAVVVRDGFYFLAFIVPLLWLLVHRLWIEALAVLAVTLSVAAAGSYVLAGPAGSIAALALNLFIGLEASSLRLAALRRRGWRDWGVVEAENRDDAEIRYLLRAEATGDLRRDTGTIHDRGATLTRRDETISGPALGMLAYPTKG</sequence>
<organism evidence="2 3">
    <name type="scientific">Aquamicrobium aerolatum DSM 21857</name>
    <dbReference type="NCBI Taxonomy" id="1121003"/>
    <lineage>
        <taxon>Bacteria</taxon>
        <taxon>Pseudomonadati</taxon>
        <taxon>Pseudomonadota</taxon>
        <taxon>Alphaproteobacteria</taxon>
        <taxon>Hyphomicrobiales</taxon>
        <taxon>Phyllobacteriaceae</taxon>
        <taxon>Aerobium</taxon>
    </lineage>
</organism>
<evidence type="ECO:0000313" key="2">
    <source>
        <dbReference type="EMBL" id="SFJ11210.1"/>
    </source>
</evidence>
<keyword evidence="1" id="KW-0812">Transmembrane</keyword>
<keyword evidence="1" id="KW-1133">Transmembrane helix</keyword>
<accession>A0A1I3NQH7</accession>
<dbReference type="Pfam" id="PF10947">
    <property type="entry name" value="DUF2628"/>
    <property type="match status" value="1"/>
</dbReference>
<keyword evidence="3" id="KW-1185">Reference proteome</keyword>
<feature type="transmembrane region" description="Helical" evidence="1">
    <location>
        <begin position="70"/>
        <end position="90"/>
    </location>
</feature>
<dbReference type="Proteomes" id="UP000242763">
    <property type="component" value="Unassembled WGS sequence"/>
</dbReference>
<protein>
    <recommendedName>
        <fullName evidence="4">DUF2628 domain-containing protein</fullName>
    </recommendedName>
</protein>
<feature type="transmembrane region" description="Helical" evidence="1">
    <location>
        <begin position="20"/>
        <end position="38"/>
    </location>
</feature>
<name>A0A1I3NQH7_9HYPH</name>
<dbReference type="AlphaFoldDB" id="A0A1I3NQH7"/>
<evidence type="ECO:0008006" key="4">
    <source>
        <dbReference type="Google" id="ProtNLM"/>
    </source>
</evidence>
<dbReference type="EMBL" id="FORF01000011">
    <property type="protein sequence ID" value="SFJ11210.1"/>
    <property type="molecule type" value="Genomic_DNA"/>
</dbReference>
<keyword evidence="1" id="KW-0472">Membrane</keyword>
<dbReference type="InterPro" id="IPR024399">
    <property type="entry name" value="DUF2628"/>
</dbReference>